<keyword evidence="2 5" id="KW-0285">Flavoprotein</keyword>
<dbReference type="SUPFAM" id="SSF52507">
    <property type="entry name" value="Homo-oligomeric flavin-containing Cys decarboxylases, HFCD"/>
    <property type="match status" value="1"/>
</dbReference>
<feature type="binding site" evidence="5">
    <location>
        <position position="151"/>
    </location>
    <ligand>
        <name>dimethylallyl phosphate</name>
        <dbReference type="ChEBI" id="CHEBI:88052"/>
    </ligand>
</feature>
<evidence type="ECO:0000256" key="5">
    <source>
        <dbReference type="HAMAP-Rule" id="MF_01984"/>
    </source>
</evidence>
<accession>A0A7I9VQ65</accession>
<dbReference type="GO" id="GO:0106141">
    <property type="term" value="F:flavin prenyltransferase activity"/>
    <property type="evidence" value="ECO:0007669"/>
    <property type="project" value="UniProtKB-EC"/>
</dbReference>
<feature type="binding site" evidence="5">
    <location>
        <position position="121"/>
    </location>
    <ligand>
        <name>FMN</name>
        <dbReference type="ChEBI" id="CHEBI:58210"/>
    </ligand>
</feature>
<comment type="catalytic activity">
    <reaction evidence="5">
        <text>dimethylallyl phosphate + FMNH2 = prenylated FMNH2 + phosphate</text>
        <dbReference type="Rhea" id="RHEA:37743"/>
        <dbReference type="ChEBI" id="CHEBI:43474"/>
        <dbReference type="ChEBI" id="CHEBI:57618"/>
        <dbReference type="ChEBI" id="CHEBI:87467"/>
        <dbReference type="ChEBI" id="CHEBI:88052"/>
        <dbReference type="EC" id="2.5.1.129"/>
    </reaction>
</comment>
<dbReference type="InterPro" id="IPR036551">
    <property type="entry name" value="Flavin_trans-like"/>
</dbReference>
<feature type="binding site" evidence="5">
    <location>
        <position position="167"/>
    </location>
    <ligand>
        <name>dimethylallyl phosphate</name>
        <dbReference type="ChEBI" id="CHEBI:88052"/>
    </ligand>
</feature>
<sequence length="196" mass="21038">MKLVVAVSGASGAPYAKRLLDFLAAEGAAQGVSCDLVFTETGRQVWKAEIGAEPAYPFPVWKPRDFTAPFASGSAGYEAMVVVPCSAGMMARIAHGVSLDLVGRAADVMLKERRRLVLCLRETPLSLVHARAMTAALEAGAMVVPACPSFYSRPKDLGELVDTVVARLLDRLGIPNTLMRRWEGLAPRARLEPAED</sequence>
<keyword evidence="4 5" id="KW-0808">Transferase</keyword>
<dbReference type="Pfam" id="PF02441">
    <property type="entry name" value="Flavoprotein"/>
    <property type="match status" value="1"/>
</dbReference>
<organism evidence="7 8">
    <name type="scientific">Anaeromyxobacter diazotrophicus</name>
    <dbReference type="NCBI Taxonomy" id="2590199"/>
    <lineage>
        <taxon>Bacteria</taxon>
        <taxon>Pseudomonadati</taxon>
        <taxon>Myxococcota</taxon>
        <taxon>Myxococcia</taxon>
        <taxon>Myxococcales</taxon>
        <taxon>Cystobacterineae</taxon>
        <taxon>Anaeromyxobacteraceae</taxon>
        <taxon>Anaeromyxobacter</taxon>
    </lineage>
</organism>
<dbReference type="EMBL" id="BJTG01000008">
    <property type="protein sequence ID" value="GEJ58501.1"/>
    <property type="molecule type" value="Genomic_DNA"/>
</dbReference>
<dbReference type="AlphaFoldDB" id="A0A7I9VQ65"/>
<dbReference type="InterPro" id="IPR004507">
    <property type="entry name" value="UbiX-like"/>
</dbReference>
<proteinExistence type="inferred from homology"/>
<evidence type="ECO:0000313" key="7">
    <source>
        <dbReference type="EMBL" id="GEJ58501.1"/>
    </source>
</evidence>
<keyword evidence="1 5" id="KW-0637">Prenyltransferase</keyword>
<feature type="domain" description="Flavoprotein" evidence="6">
    <location>
        <begin position="1"/>
        <end position="171"/>
    </location>
</feature>
<dbReference type="NCBIfam" id="TIGR00421">
    <property type="entry name" value="ubiX_pad"/>
    <property type="match status" value="1"/>
</dbReference>
<comment type="similarity">
    <text evidence="5">Belongs to the UbiX/PAD1 family.</text>
</comment>
<evidence type="ECO:0000256" key="2">
    <source>
        <dbReference type="ARBA" id="ARBA00022630"/>
    </source>
</evidence>
<comment type="caution">
    <text evidence="7">The sequence shown here is derived from an EMBL/GenBank/DDBJ whole genome shotgun (WGS) entry which is preliminary data.</text>
</comment>
<dbReference type="Proteomes" id="UP000503640">
    <property type="component" value="Unassembled WGS sequence"/>
</dbReference>
<dbReference type="RefSeq" id="WP_176067124.1">
    <property type="nucleotide sequence ID" value="NZ_BJTG01000008.1"/>
</dbReference>
<evidence type="ECO:0000256" key="4">
    <source>
        <dbReference type="ARBA" id="ARBA00022679"/>
    </source>
</evidence>
<evidence type="ECO:0000259" key="6">
    <source>
        <dbReference type="Pfam" id="PF02441"/>
    </source>
</evidence>
<reference evidence="8" key="1">
    <citation type="journal article" date="2020" name="Appl. Environ. Microbiol.">
        <title>Diazotrophic Anaeromyxobacter Isolates from Soils.</title>
        <authorList>
            <person name="Masuda Y."/>
            <person name="Yamanaka H."/>
            <person name="Xu Z.X."/>
            <person name="Shiratori Y."/>
            <person name="Aono T."/>
            <person name="Amachi S."/>
            <person name="Senoo K."/>
            <person name="Itoh H."/>
        </authorList>
    </citation>
    <scope>NUCLEOTIDE SEQUENCE [LARGE SCALE GENOMIC DNA]</scope>
    <source>
        <strain evidence="8">R267</strain>
    </source>
</reference>
<comment type="caution">
    <text evidence="5">Lacks conserved residue(s) required for the propagation of feature annotation.</text>
</comment>
<dbReference type="EC" id="2.5.1.129" evidence="5"/>
<feature type="binding site" evidence="5">
    <location>
        <position position="39"/>
    </location>
    <ligand>
        <name>FMN</name>
        <dbReference type="ChEBI" id="CHEBI:58210"/>
    </ligand>
</feature>
<gene>
    <name evidence="5" type="primary">ubiX</name>
    <name evidence="7" type="ORF">AMYX_32420</name>
</gene>
<name>A0A7I9VQ65_9BACT</name>
<dbReference type="Gene3D" id="3.40.50.1950">
    <property type="entry name" value="Flavin prenyltransferase-like"/>
    <property type="match status" value="1"/>
</dbReference>
<protein>
    <recommendedName>
        <fullName evidence="5">Flavin prenyltransferase UbiX</fullName>
        <ecNumber evidence="5">2.5.1.129</ecNumber>
    </recommendedName>
</protein>
<evidence type="ECO:0000256" key="1">
    <source>
        <dbReference type="ARBA" id="ARBA00022602"/>
    </source>
</evidence>
<dbReference type="HAMAP" id="MF_01984">
    <property type="entry name" value="ubiX_pad"/>
    <property type="match status" value="1"/>
</dbReference>
<dbReference type="InterPro" id="IPR003382">
    <property type="entry name" value="Flavoprotein"/>
</dbReference>
<comment type="function">
    <text evidence="5">Flavin prenyltransferase that catalyzes the synthesis of the prenylated FMN cofactor (prenyl-FMN) for 4-hydroxy-3-polyprenylbenzoic acid decarboxylase UbiD. The prenyltransferase is metal-independent and links a dimethylallyl moiety from dimethylallyl monophosphate (DMAP) to the flavin N5 and C6 atoms of FMN.</text>
</comment>
<feature type="binding site" evidence="5">
    <location>
        <begin position="9"/>
        <end position="11"/>
    </location>
    <ligand>
        <name>FMN</name>
        <dbReference type="ChEBI" id="CHEBI:58210"/>
    </ligand>
</feature>
<keyword evidence="3 5" id="KW-0288">FMN</keyword>
<evidence type="ECO:0000256" key="3">
    <source>
        <dbReference type="ARBA" id="ARBA00022643"/>
    </source>
</evidence>
<evidence type="ECO:0000313" key="8">
    <source>
        <dbReference type="Proteomes" id="UP000503640"/>
    </source>
</evidence>
<keyword evidence="8" id="KW-1185">Reference proteome</keyword>